<dbReference type="RefSeq" id="WP_125245675.1">
    <property type="nucleotide sequence ID" value="NZ_RSED01000077.1"/>
</dbReference>
<comment type="caution">
    <text evidence="2">The sequence shown here is derived from an EMBL/GenBank/DDBJ whole genome shotgun (WGS) entry which is preliminary data.</text>
</comment>
<dbReference type="OrthoDB" id="9949361at2"/>
<keyword evidence="1" id="KW-0472">Membrane</keyword>
<feature type="transmembrane region" description="Helical" evidence="1">
    <location>
        <begin position="55"/>
        <end position="80"/>
    </location>
</feature>
<feature type="transmembrane region" description="Helical" evidence="1">
    <location>
        <begin position="12"/>
        <end position="34"/>
    </location>
</feature>
<name>A0A426UWU1_9BURK</name>
<organism evidence="2 3">
    <name type="scientific">Aquabacterium soli</name>
    <dbReference type="NCBI Taxonomy" id="2493092"/>
    <lineage>
        <taxon>Bacteria</taxon>
        <taxon>Pseudomonadati</taxon>
        <taxon>Pseudomonadota</taxon>
        <taxon>Betaproteobacteria</taxon>
        <taxon>Burkholderiales</taxon>
        <taxon>Aquabacterium</taxon>
    </lineage>
</organism>
<reference evidence="2 3" key="1">
    <citation type="submission" date="2018-12" db="EMBL/GenBank/DDBJ databases">
        <title>The whole draft genome of Aquabacterium sp. SJQ9.</title>
        <authorList>
            <person name="Sun L."/>
            <person name="Gao X."/>
            <person name="Chen W."/>
            <person name="Huang K."/>
        </authorList>
    </citation>
    <scope>NUCLEOTIDE SEQUENCE [LARGE SCALE GENOMIC DNA]</scope>
    <source>
        <strain evidence="2 3">SJQ9</strain>
    </source>
</reference>
<keyword evidence="3" id="KW-1185">Reference proteome</keyword>
<sequence length="114" mass="12486">MRNLSFGERLSSAGFGALFGLVIGAILTWLLGVYSQTLGPSDIHLNAKHLIIGTSAVFALLGFILGSNVGTIIGSAFSWLYEFERQDHEFGLPTWLKFLVITLIAIGIFWLLSR</sequence>
<protein>
    <submittedName>
        <fullName evidence="2">Uncharacterized protein</fullName>
    </submittedName>
</protein>
<gene>
    <name evidence="2" type="ORF">EIP75_23855</name>
</gene>
<keyword evidence="1" id="KW-0812">Transmembrane</keyword>
<evidence type="ECO:0000313" key="3">
    <source>
        <dbReference type="Proteomes" id="UP000269265"/>
    </source>
</evidence>
<feature type="transmembrane region" description="Helical" evidence="1">
    <location>
        <begin position="92"/>
        <end position="112"/>
    </location>
</feature>
<evidence type="ECO:0000313" key="2">
    <source>
        <dbReference type="EMBL" id="RRR98934.1"/>
    </source>
</evidence>
<dbReference type="Proteomes" id="UP000269265">
    <property type="component" value="Unassembled WGS sequence"/>
</dbReference>
<keyword evidence="1" id="KW-1133">Transmembrane helix</keyword>
<proteinExistence type="predicted"/>
<dbReference type="EMBL" id="RSED01000077">
    <property type="protein sequence ID" value="RRR98934.1"/>
    <property type="molecule type" value="Genomic_DNA"/>
</dbReference>
<accession>A0A426UWU1</accession>
<evidence type="ECO:0000256" key="1">
    <source>
        <dbReference type="SAM" id="Phobius"/>
    </source>
</evidence>
<dbReference type="AlphaFoldDB" id="A0A426UWU1"/>